<accession>A0A481W4V8</accession>
<dbReference type="Proteomes" id="UP000294134">
    <property type="component" value="Segment"/>
</dbReference>
<evidence type="ECO:0000313" key="1">
    <source>
        <dbReference type="EMBL" id="QBJ02909.1"/>
    </source>
</evidence>
<organism evidence="1 2">
    <name type="scientific">Pseudomonas phage Psa21</name>
    <dbReference type="NCBI Taxonomy" id="2530023"/>
    <lineage>
        <taxon>Viruses</taxon>
        <taxon>Duplodnaviria</taxon>
        <taxon>Heunggongvirae</taxon>
        <taxon>Uroviricota</taxon>
        <taxon>Caudoviricetes</taxon>
        <taxon>Chimalliviridae</taxon>
        <taxon>Tepukevirus</taxon>
        <taxon>Tepukevirus Psa21</taxon>
    </lineage>
</organism>
<proteinExistence type="predicted"/>
<name>A0A481W4V8_9CAUD</name>
<dbReference type="EMBL" id="MK552327">
    <property type="protein sequence ID" value="QBJ02909.1"/>
    <property type="molecule type" value="Genomic_DNA"/>
</dbReference>
<sequence length="222" mass="25534">MELVKTNRDIARGILRRYMADFSNQRTPPKSVEGGFYAILMTDTGEVWLSECGSFKTTITRFYSKTTVQPDCITKARARGAQLELWFLTQPQRFSAQALENELFEADLLASRKQINKEGSGFLYVIRHRSTLDYFVVTDRQGIVESTILSNFYTRLASMRGNVHNTKLSKFVTEQASDILNQRNFDIVRLGTFLDKEDEWLKRQLYIDGCTSGENLNLRSVD</sequence>
<gene>
    <name evidence="1" type="ORF">PSA21_383</name>
</gene>
<reference evidence="1 2" key="1">
    <citation type="submission" date="2019-02" db="EMBL/GenBank/DDBJ databases">
        <authorList>
            <person name="Frampton R.A."/>
            <person name="Wojtus J.K."/>
            <person name="Fineran P.C."/>
            <person name="Hendrickson H.L."/>
        </authorList>
    </citation>
    <scope>NUCLEOTIDE SEQUENCE [LARGE SCALE GENOMIC DNA]</scope>
</reference>
<keyword evidence="2" id="KW-1185">Reference proteome</keyword>
<protein>
    <submittedName>
        <fullName evidence="1">Uncharacterized protein</fullName>
    </submittedName>
</protein>
<evidence type="ECO:0000313" key="2">
    <source>
        <dbReference type="Proteomes" id="UP000294134"/>
    </source>
</evidence>